<feature type="region of interest" description="Disordered" evidence="2">
    <location>
        <begin position="386"/>
        <end position="454"/>
    </location>
</feature>
<evidence type="ECO:0000259" key="3">
    <source>
        <dbReference type="SMART" id="SM00854"/>
    </source>
</evidence>
<evidence type="ECO:0000313" key="4">
    <source>
        <dbReference type="EMBL" id="EYF07466.1"/>
    </source>
</evidence>
<feature type="region of interest" description="Disordered" evidence="2">
    <location>
        <begin position="22"/>
        <end position="78"/>
    </location>
</feature>
<dbReference type="InterPro" id="IPR029052">
    <property type="entry name" value="Metallo-depent_PP-like"/>
</dbReference>
<dbReference type="Proteomes" id="UP000019678">
    <property type="component" value="Unassembled WGS sequence"/>
</dbReference>
<dbReference type="PROSITE" id="PS51257">
    <property type="entry name" value="PROKAR_LIPOPROTEIN"/>
    <property type="match status" value="1"/>
</dbReference>
<dbReference type="PANTHER" id="PTHR33393:SF11">
    <property type="entry name" value="POLYGLUTAMINE SYNTHESIS ACCESSORY PROTEIN RV0574C-RELATED"/>
    <property type="match status" value="1"/>
</dbReference>
<evidence type="ECO:0000313" key="5">
    <source>
        <dbReference type="Proteomes" id="UP000019678"/>
    </source>
</evidence>
<comment type="similarity">
    <text evidence="1">Belongs to the CapA family.</text>
</comment>
<dbReference type="Pfam" id="PF09587">
    <property type="entry name" value="PGA_cap"/>
    <property type="match status" value="1"/>
</dbReference>
<reference evidence="4 5" key="1">
    <citation type="submission" date="2013-05" db="EMBL/GenBank/DDBJ databases">
        <title>Genome assembly of Chondromyces apiculatus DSM 436.</title>
        <authorList>
            <person name="Sharma G."/>
            <person name="Khatri I."/>
            <person name="Kaur C."/>
            <person name="Mayilraj S."/>
            <person name="Subramanian S."/>
        </authorList>
    </citation>
    <scope>NUCLEOTIDE SEQUENCE [LARGE SCALE GENOMIC DNA]</scope>
    <source>
        <strain evidence="4 5">DSM 436</strain>
    </source>
</reference>
<name>A0A017TFS8_9BACT</name>
<gene>
    <name evidence="4" type="ORF">CAP_0219</name>
</gene>
<evidence type="ECO:0000256" key="1">
    <source>
        <dbReference type="ARBA" id="ARBA00005662"/>
    </source>
</evidence>
<keyword evidence="5" id="KW-1185">Reference proteome</keyword>
<proteinExistence type="inferred from homology"/>
<dbReference type="Gene3D" id="3.60.21.10">
    <property type="match status" value="1"/>
</dbReference>
<evidence type="ECO:0000256" key="2">
    <source>
        <dbReference type="SAM" id="MobiDB-lite"/>
    </source>
</evidence>
<feature type="compositionally biased region" description="Low complexity" evidence="2">
    <location>
        <begin position="29"/>
        <end position="78"/>
    </location>
</feature>
<organism evidence="4 5">
    <name type="scientific">Chondromyces apiculatus DSM 436</name>
    <dbReference type="NCBI Taxonomy" id="1192034"/>
    <lineage>
        <taxon>Bacteria</taxon>
        <taxon>Pseudomonadati</taxon>
        <taxon>Myxococcota</taxon>
        <taxon>Polyangia</taxon>
        <taxon>Polyangiales</taxon>
        <taxon>Polyangiaceae</taxon>
        <taxon>Chondromyces</taxon>
    </lineage>
</organism>
<feature type="domain" description="Capsule synthesis protein CapA" evidence="3">
    <location>
        <begin position="86"/>
        <end position="329"/>
    </location>
</feature>
<accession>A0A017TFS8</accession>
<dbReference type="InterPro" id="IPR052169">
    <property type="entry name" value="CW_Biosynth-Accessory"/>
</dbReference>
<dbReference type="EMBL" id="ASRX01000010">
    <property type="protein sequence ID" value="EYF07466.1"/>
    <property type="molecule type" value="Genomic_DNA"/>
</dbReference>
<dbReference type="eggNOG" id="COG2843">
    <property type="taxonomic scope" value="Bacteria"/>
</dbReference>
<dbReference type="SUPFAM" id="SSF56300">
    <property type="entry name" value="Metallo-dependent phosphatases"/>
    <property type="match status" value="1"/>
</dbReference>
<dbReference type="CDD" id="cd07381">
    <property type="entry name" value="MPP_CapA"/>
    <property type="match status" value="1"/>
</dbReference>
<comment type="caution">
    <text evidence="4">The sequence shown here is derived from an EMBL/GenBank/DDBJ whole genome shotgun (WGS) entry which is preliminary data.</text>
</comment>
<dbReference type="InterPro" id="IPR019079">
    <property type="entry name" value="Capsule_synth_CapA"/>
</dbReference>
<dbReference type="STRING" id="1192034.CAP_0219"/>
<sequence length="454" mass="47382">MRTGGASLVLVAAVMLSGCGRDGGRSDHAAAAASPGAPVDVAAVPGASDEPAPAQKPASPPSTSLTTHSPAAPAAARKAGSPGTLTLLAGGDVCLAKALGQALIQDPTFEPFAPVAGLLASADLRFANLESQISDQRGETQHPRNPLVFVTPPVGADVLARAGIDIVSLANNHMWDYGEPAFLDTLTHLERVGVDYAGAGRGYNRAYGPRIVERNGFRVAFLAVTDIWNQGLLWTHPAKDRVAAADLNAIAVTVRKLKQQRDIDAVVVSHHGGVEYLDEPIPFTRKIARAAIDAGADAFLGHHPHIFHGIELRRGRPIFYNLGSFLMKVSNEHPDAALGMLARLTLRRGEAPLAEVCPVRNEGLTTLPLTADPQRAATEAAFGERLRRVSGSTTPAAALGSYGPDGCAPLQPEGAPPVAEREAQRGAPSGAVRSSTSSTSSGKLGQVRHREPGR</sequence>
<dbReference type="PANTHER" id="PTHR33393">
    <property type="entry name" value="POLYGLUTAMINE SYNTHESIS ACCESSORY PROTEIN RV0574C-RELATED"/>
    <property type="match status" value="1"/>
</dbReference>
<dbReference type="SMART" id="SM00854">
    <property type="entry name" value="PGA_cap"/>
    <property type="match status" value="1"/>
</dbReference>
<protein>
    <recommendedName>
        <fullName evidence="3">Capsule synthesis protein CapA domain-containing protein</fullName>
    </recommendedName>
</protein>
<dbReference type="AlphaFoldDB" id="A0A017TFS8"/>
<dbReference type="RefSeq" id="WP_231511195.1">
    <property type="nucleotide sequence ID" value="NZ_ASRX01000010.1"/>
</dbReference>